<keyword evidence="7" id="KW-1185">Reference proteome</keyword>
<name>A0ABD1F426_HYPHA</name>
<gene>
    <name evidence="6" type="ORF">ABEB36_004662</name>
</gene>
<evidence type="ECO:0000259" key="5">
    <source>
        <dbReference type="PROSITE" id="PS50245"/>
    </source>
</evidence>
<dbReference type="Pfam" id="PF01302">
    <property type="entry name" value="CAP_GLY"/>
    <property type="match status" value="1"/>
</dbReference>
<dbReference type="AlphaFoldDB" id="A0ABD1F426"/>
<comment type="subcellular location">
    <subcellularLocation>
        <location evidence="1">Cytoplasm</location>
    </subcellularLocation>
</comment>
<organism evidence="6 7">
    <name type="scientific">Hypothenemus hampei</name>
    <name type="common">Coffee berry borer</name>
    <dbReference type="NCBI Taxonomy" id="57062"/>
    <lineage>
        <taxon>Eukaryota</taxon>
        <taxon>Metazoa</taxon>
        <taxon>Ecdysozoa</taxon>
        <taxon>Arthropoda</taxon>
        <taxon>Hexapoda</taxon>
        <taxon>Insecta</taxon>
        <taxon>Pterygota</taxon>
        <taxon>Neoptera</taxon>
        <taxon>Endopterygota</taxon>
        <taxon>Coleoptera</taxon>
        <taxon>Polyphaga</taxon>
        <taxon>Cucujiformia</taxon>
        <taxon>Curculionidae</taxon>
        <taxon>Scolytinae</taxon>
        <taxon>Hypothenemus</taxon>
    </lineage>
</organism>
<accession>A0ABD1F426</accession>
<feature type="domain" description="CAP-Gly" evidence="5">
    <location>
        <begin position="179"/>
        <end position="221"/>
    </location>
</feature>
<dbReference type="PANTHER" id="PTHR18916">
    <property type="entry name" value="DYNACTIN 1-RELATED MICROTUBULE-BINDING"/>
    <property type="match status" value="1"/>
</dbReference>
<protein>
    <recommendedName>
        <fullName evidence="5">CAP-Gly domain-containing protein</fullName>
    </recommendedName>
</protein>
<dbReference type="PROSITE" id="PS50245">
    <property type="entry name" value="CAP_GLY_2"/>
    <property type="match status" value="1"/>
</dbReference>
<dbReference type="FunFam" id="2.30.30.190:FF:000013">
    <property type="entry name" value="Tubulin-folding cofactor B"/>
    <property type="match status" value="1"/>
</dbReference>
<dbReference type="SMART" id="SM01052">
    <property type="entry name" value="CAP_GLY"/>
    <property type="match status" value="1"/>
</dbReference>
<dbReference type="GO" id="GO:0005829">
    <property type="term" value="C:cytosol"/>
    <property type="evidence" value="ECO:0007669"/>
    <property type="project" value="UniProtKB-ARBA"/>
</dbReference>
<dbReference type="CDD" id="cd01789">
    <property type="entry name" value="Ubl_TBCB"/>
    <property type="match status" value="1"/>
</dbReference>
<dbReference type="Gene3D" id="3.10.20.90">
    <property type="entry name" value="Phosphatidylinositol 3-kinase Catalytic Subunit, Chain A, domain 1"/>
    <property type="match status" value="1"/>
</dbReference>
<dbReference type="PANTHER" id="PTHR18916:SF85">
    <property type="entry name" value="TUBULIN-FOLDING COFACTOR B"/>
    <property type="match status" value="1"/>
</dbReference>
<evidence type="ECO:0000256" key="3">
    <source>
        <dbReference type="ARBA" id="ARBA00023186"/>
    </source>
</evidence>
<dbReference type="InterPro" id="IPR000626">
    <property type="entry name" value="Ubiquitin-like_dom"/>
</dbReference>
<sequence>MGDLKVVTSNFINVQISTSKNDISFGERRFPKDITVADLKAKLELMTGGSCHTMKVEIYNKDNTFVTTLDDNNQLIGYYPIEDGMRFHVVDKFLLSNDFESDNVPKFELSEEDYAKRGDSVKLFLMKNKIGKYNEDYIKSKEQKEQEERLLAEKIIVGSRCKVTVSNAPTRLGTVMYTGSVDGLQGSWIGVKYDEPVGKHDGTIKGKRYFVCPDKYGALIKPSCVEIGEFPEEDYDLNEEL</sequence>
<proteinExistence type="inferred from homology"/>
<dbReference type="Proteomes" id="UP001566132">
    <property type="component" value="Unassembled WGS sequence"/>
</dbReference>
<keyword evidence="2" id="KW-0963">Cytoplasm</keyword>
<evidence type="ECO:0000256" key="2">
    <source>
        <dbReference type="ARBA" id="ARBA00022490"/>
    </source>
</evidence>
<evidence type="ECO:0000313" key="6">
    <source>
        <dbReference type="EMBL" id="KAL1510003.1"/>
    </source>
</evidence>
<keyword evidence="3" id="KW-0143">Chaperone</keyword>
<dbReference type="Pfam" id="PF14560">
    <property type="entry name" value="Ubiquitin_2"/>
    <property type="match status" value="1"/>
</dbReference>
<dbReference type="InterPro" id="IPR029071">
    <property type="entry name" value="Ubiquitin-like_domsf"/>
</dbReference>
<dbReference type="EMBL" id="JBDJPC010000003">
    <property type="protein sequence ID" value="KAL1510003.1"/>
    <property type="molecule type" value="Genomic_DNA"/>
</dbReference>
<evidence type="ECO:0000256" key="4">
    <source>
        <dbReference type="ARBA" id="ARBA00025779"/>
    </source>
</evidence>
<dbReference type="SUPFAM" id="SSF74924">
    <property type="entry name" value="Cap-Gly domain"/>
    <property type="match status" value="1"/>
</dbReference>
<evidence type="ECO:0000256" key="1">
    <source>
        <dbReference type="ARBA" id="ARBA00004496"/>
    </source>
</evidence>
<dbReference type="InterPro" id="IPR045172">
    <property type="entry name" value="TBCB_Ubl"/>
</dbReference>
<dbReference type="Gene3D" id="2.30.30.190">
    <property type="entry name" value="CAP Gly-rich-like domain"/>
    <property type="match status" value="1"/>
</dbReference>
<comment type="similarity">
    <text evidence="4">Belongs to the TBCB family.</text>
</comment>
<dbReference type="InterPro" id="IPR000938">
    <property type="entry name" value="CAP-Gly_domain"/>
</dbReference>
<dbReference type="InterPro" id="IPR036859">
    <property type="entry name" value="CAP-Gly_dom_sf"/>
</dbReference>
<dbReference type="SUPFAM" id="SSF54236">
    <property type="entry name" value="Ubiquitin-like"/>
    <property type="match status" value="1"/>
</dbReference>
<dbReference type="PROSITE" id="PS00845">
    <property type="entry name" value="CAP_GLY_1"/>
    <property type="match status" value="1"/>
</dbReference>
<comment type="caution">
    <text evidence="6">The sequence shown here is derived from an EMBL/GenBank/DDBJ whole genome shotgun (WGS) entry which is preliminary data.</text>
</comment>
<reference evidence="6 7" key="1">
    <citation type="submission" date="2024-05" db="EMBL/GenBank/DDBJ databases">
        <title>Genetic variation in Jamaican populations of the coffee berry borer (Hypothenemus hampei).</title>
        <authorList>
            <person name="Errbii M."/>
            <person name="Myrie A."/>
        </authorList>
    </citation>
    <scope>NUCLEOTIDE SEQUENCE [LARGE SCALE GENOMIC DNA]</scope>
    <source>
        <strain evidence="6">JA-Hopewell-2020-01-JO</strain>
        <tissue evidence="6">Whole body</tissue>
    </source>
</reference>
<evidence type="ECO:0000313" key="7">
    <source>
        <dbReference type="Proteomes" id="UP001566132"/>
    </source>
</evidence>